<keyword evidence="2" id="KW-1185">Reference proteome</keyword>
<dbReference type="OrthoDB" id="2435352at2"/>
<dbReference type="EMBL" id="JPVQ01000060">
    <property type="protein sequence ID" value="KGR88627.1"/>
    <property type="molecule type" value="Genomic_DNA"/>
</dbReference>
<dbReference type="Pfam" id="PF14005">
    <property type="entry name" value="YpjP"/>
    <property type="match status" value="1"/>
</dbReference>
<gene>
    <name evidence="1" type="ORF">CD30_18130</name>
</gene>
<sequence length="202" mass="23571">MKKWMQKLIVITVALVTFGIISPNHEIWEILDNDQSSSSNNGDYQTLTKNVDYKDSLTEELEEHSTFLEEPSINSILLTAKEQSYMKFGSKISPVIGEEFEARILPKIEEVIQVTLARQHDEKIPYIKISNHPSGNYSEKIFHLSDGYTGVDLLRFHVRTEKRPVEGYYYNFHYHTVEDQYVKHHNIGDIYYSKNTPPKWLS</sequence>
<dbReference type="Proteomes" id="UP000030595">
    <property type="component" value="Unassembled WGS sequence"/>
</dbReference>
<evidence type="ECO:0000313" key="1">
    <source>
        <dbReference type="EMBL" id="KGR88627.1"/>
    </source>
</evidence>
<protein>
    <recommendedName>
        <fullName evidence="3">Cell division protein FtsK</fullName>
    </recommendedName>
</protein>
<evidence type="ECO:0008006" key="3">
    <source>
        <dbReference type="Google" id="ProtNLM"/>
    </source>
</evidence>
<comment type="caution">
    <text evidence="1">The sequence shown here is derived from an EMBL/GenBank/DDBJ whole genome shotgun (WGS) entry which is preliminary data.</text>
</comment>
<evidence type="ECO:0000313" key="2">
    <source>
        <dbReference type="Proteomes" id="UP000030595"/>
    </source>
</evidence>
<reference evidence="1 2" key="1">
    <citation type="submission" date="2014-02" db="EMBL/GenBank/DDBJ databases">
        <title>Draft genome sequence of Lysinibacillus massiliensis CCUG 49529.</title>
        <authorList>
            <person name="Zhang F."/>
            <person name="Wang G."/>
            <person name="Zhang L."/>
        </authorList>
    </citation>
    <scope>NUCLEOTIDE SEQUENCE [LARGE SCALE GENOMIC DNA]</scope>
    <source>
        <strain evidence="1 2">CCUG 49529</strain>
    </source>
</reference>
<dbReference type="eggNOG" id="ENOG502ZV7K">
    <property type="taxonomic scope" value="Bacteria"/>
</dbReference>
<organism evidence="1 2">
    <name type="scientific">Ureibacillus massiliensis 4400831 = CIP 108448 = CCUG 49529</name>
    <dbReference type="NCBI Taxonomy" id="1211035"/>
    <lineage>
        <taxon>Bacteria</taxon>
        <taxon>Bacillati</taxon>
        <taxon>Bacillota</taxon>
        <taxon>Bacilli</taxon>
        <taxon>Bacillales</taxon>
        <taxon>Caryophanaceae</taxon>
        <taxon>Ureibacillus</taxon>
    </lineage>
</organism>
<name>A0A0A3JNM1_9BACL</name>
<accession>A0A0A3JNM1</accession>
<dbReference type="InterPro" id="IPR025616">
    <property type="entry name" value="YpjP"/>
</dbReference>
<dbReference type="AlphaFoldDB" id="A0A0A3JNM1"/>
<proteinExistence type="predicted"/>
<dbReference type="RefSeq" id="WP_036179853.1">
    <property type="nucleotide sequence ID" value="NZ_AVCZ01000060.1"/>
</dbReference>